<reference evidence="1 2" key="1">
    <citation type="submission" date="2019-01" db="EMBL/GenBank/DDBJ databases">
        <title>Genome sequencing of the rare red list fungi Fomitopsis rosea.</title>
        <authorList>
            <person name="Buettner E."/>
            <person name="Kellner H."/>
        </authorList>
    </citation>
    <scope>NUCLEOTIDE SEQUENCE [LARGE SCALE GENOMIC DNA]</scope>
    <source>
        <strain evidence="1 2">DSM 105464</strain>
    </source>
</reference>
<evidence type="ECO:0000313" key="2">
    <source>
        <dbReference type="Proteomes" id="UP000298390"/>
    </source>
</evidence>
<dbReference type="Proteomes" id="UP000298390">
    <property type="component" value="Unassembled WGS sequence"/>
</dbReference>
<gene>
    <name evidence="1" type="ORF">EVJ58_g8186</name>
</gene>
<name>A0A4Y9Y0V4_9APHY</name>
<evidence type="ECO:0000313" key="1">
    <source>
        <dbReference type="EMBL" id="TFY55538.1"/>
    </source>
</evidence>
<accession>A0A4Y9Y0V4</accession>
<protein>
    <submittedName>
        <fullName evidence="1">Uncharacterized protein</fullName>
    </submittedName>
</protein>
<organism evidence="1 2">
    <name type="scientific">Rhodofomes roseus</name>
    <dbReference type="NCBI Taxonomy" id="34475"/>
    <lineage>
        <taxon>Eukaryota</taxon>
        <taxon>Fungi</taxon>
        <taxon>Dikarya</taxon>
        <taxon>Basidiomycota</taxon>
        <taxon>Agaricomycotina</taxon>
        <taxon>Agaricomycetes</taxon>
        <taxon>Polyporales</taxon>
        <taxon>Rhodofomes</taxon>
    </lineage>
</organism>
<dbReference type="AlphaFoldDB" id="A0A4Y9Y0V4"/>
<proteinExistence type="predicted"/>
<sequence length="94" mass="10293">MPGGLYYALLVLADPTIVVPLPQYFQAASSIVSRLSTPSKSPDAMVKCDGLWTQLIEINRISYICTVRHPFAARKSMIVHGDLKGTYYFSAGIA</sequence>
<dbReference type="EMBL" id="SEKV01000582">
    <property type="protein sequence ID" value="TFY55538.1"/>
    <property type="molecule type" value="Genomic_DNA"/>
</dbReference>
<comment type="caution">
    <text evidence="1">The sequence shown here is derived from an EMBL/GenBank/DDBJ whole genome shotgun (WGS) entry which is preliminary data.</text>
</comment>